<comment type="subunit">
    <text evidence="7">The Tat system comprises two distinct complexes: a TatABC complex, containing multiple copies of TatA, TatB and TatC subunits, and a separate TatA complex, containing only TatA subunits. Substrates initially bind to the TatABC complex, which probably triggers association of the separate TatA complex to form the active translocon.</text>
</comment>
<feature type="transmembrane region" description="Helical" evidence="7">
    <location>
        <begin position="29"/>
        <end position="47"/>
    </location>
</feature>
<evidence type="ECO:0000256" key="1">
    <source>
        <dbReference type="ARBA" id="ARBA00004141"/>
    </source>
</evidence>
<evidence type="ECO:0000256" key="4">
    <source>
        <dbReference type="ARBA" id="ARBA00022989"/>
    </source>
</evidence>
<dbReference type="NCBIfam" id="TIGR00945">
    <property type="entry name" value="tatC"/>
    <property type="match status" value="1"/>
</dbReference>
<keyword evidence="5 7" id="KW-0811">Translocation</keyword>
<comment type="function">
    <text evidence="7">Part of the twin-arginine translocation (Tat) system that transports large folded proteins containing a characteristic twin-arginine motif in their signal peptide across membranes. Together with TatB, TatC is part of a receptor directly interacting with Tat signal peptides.</text>
</comment>
<comment type="subcellular location">
    <subcellularLocation>
        <location evidence="7">Cell membrane</location>
        <topology evidence="7">Multi-pass membrane protein</topology>
    </subcellularLocation>
    <subcellularLocation>
        <location evidence="1">Membrane</location>
        <topology evidence="1">Multi-pass membrane protein</topology>
    </subcellularLocation>
</comment>
<accession>A0ABU2S2A4</accession>
<keyword evidence="10" id="KW-1185">Reference proteome</keyword>
<dbReference type="Proteomes" id="UP001183615">
    <property type="component" value="Unassembled WGS sequence"/>
</dbReference>
<feature type="transmembrane region" description="Helical" evidence="7">
    <location>
        <begin position="128"/>
        <end position="147"/>
    </location>
</feature>
<evidence type="ECO:0000256" key="5">
    <source>
        <dbReference type="ARBA" id="ARBA00023010"/>
    </source>
</evidence>
<comment type="similarity">
    <text evidence="7">Belongs to the TatC family.</text>
</comment>
<proteinExistence type="inferred from homology"/>
<feature type="transmembrane region" description="Helical" evidence="7">
    <location>
        <begin position="209"/>
        <end position="227"/>
    </location>
</feature>
<dbReference type="PRINTS" id="PR01840">
    <property type="entry name" value="TATCFAMILY"/>
</dbReference>
<dbReference type="EMBL" id="JAVREV010000004">
    <property type="protein sequence ID" value="MDT0442908.1"/>
    <property type="molecule type" value="Genomic_DNA"/>
</dbReference>
<feature type="transmembrane region" description="Helical" evidence="7">
    <location>
        <begin position="233"/>
        <end position="252"/>
    </location>
</feature>
<keyword evidence="2 7" id="KW-0812">Transmembrane</keyword>
<feature type="transmembrane region" description="Helical" evidence="7">
    <location>
        <begin position="86"/>
        <end position="107"/>
    </location>
</feature>
<organism evidence="9 10">
    <name type="scientific">Streptomyces johnsoniae</name>
    <dbReference type="NCBI Taxonomy" id="3075532"/>
    <lineage>
        <taxon>Bacteria</taxon>
        <taxon>Bacillati</taxon>
        <taxon>Actinomycetota</taxon>
        <taxon>Actinomycetes</taxon>
        <taxon>Kitasatosporales</taxon>
        <taxon>Streptomycetaceae</taxon>
        <taxon>Streptomyces</taxon>
    </lineage>
</organism>
<name>A0ABU2S2A4_9ACTN</name>
<keyword evidence="7" id="KW-1003">Cell membrane</keyword>
<dbReference type="InterPro" id="IPR002033">
    <property type="entry name" value="TatC"/>
</dbReference>
<feature type="transmembrane region" description="Helical" evidence="7">
    <location>
        <begin position="174"/>
        <end position="197"/>
    </location>
</feature>
<gene>
    <name evidence="7 9" type="primary">tatC</name>
    <name evidence="9" type="ORF">RM779_09905</name>
</gene>
<feature type="region of interest" description="Disordered" evidence="8">
    <location>
        <begin position="260"/>
        <end position="312"/>
    </location>
</feature>
<dbReference type="Pfam" id="PF00902">
    <property type="entry name" value="TatC"/>
    <property type="match status" value="1"/>
</dbReference>
<evidence type="ECO:0000256" key="8">
    <source>
        <dbReference type="SAM" id="MobiDB-lite"/>
    </source>
</evidence>
<dbReference type="RefSeq" id="WP_311617293.1">
    <property type="nucleotide sequence ID" value="NZ_JAVREV010000004.1"/>
</dbReference>
<evidence type="ECO:0000256" key="6">
    <source>
        <dbReference type="ARBA" id="ARBA00023136"/>
    </source>
</evidence>
<keyword evidence="4 7" id="KW-1133">Transmembrane helix</keyword>
<protein>
    <recommendedName>
        <fullName evidence="7">Sec-independent protein translocase protein TatC</fullName>
    </recommendedName>
</protein>
<evidence type="ECO:0000256" key="7">
    <source>
        <dbReference type="HAMAP-Rule" id="MF_00902"/>
    </source>
</evidence>
<evidence type="ECO:0000256" key="2">
    <source>
        <dbReference type="ARBA" id="ARBA00022692"/>
    </source>
</evidence>
<evidence type="ECO:0000313" key="10">
    <source>
        <dbReference type="Proteomes" id="UP001183615"/>
    </source>
</evidence>
<evidence type="ECO:0000313" key="9">
    <source>
        <dbReference type="EMBL" id="MDT0442908.1"/>
    </source>
</evidence>
<dbReference type="HAMAP" id="MF_00902">
    <property type="entry name" value="TatC"/>
    <property type="match status" value="1"/>
</dbReference>
<keyword evidence="7" id="KW-0813">Transport</keyword>
<sequence>MPRATRKQEKDPEGRMPLTEHLRELRNRLGVSVAAVLVITIVALFFAKDLQELLTDPLPECDEINETADAAERCANLTQQGLTSPFATYLRVSLLCGLIAASPVWLYQAWAFIAPGLHRTEKKYARSVVAVGVPLFLIGAYFAYWLLPRAIPVLLGFSIPGVDNLVTVEELLDITVRMALAFGLAFELPLLLVLLNLGGVVSGKRMVSWWRWMVVGIAVFAAAITPTDLMSMIALQVPVTGLYFLACGIALLNDRRRRKGNPDAELSDDEASDLDLTPSTIEPAERVAASGGEGAGSGTDGSTRLNGFDDAT</sequence>
<comment type="caution">
    <text evidence="9">The sequence shown here is derived from an EMBL/GenBank/DDBJ whole genome shotgun (WGS) entry which is preliminary data.</text>
</comment>
<dbReference type="PANTHER" id="PTHR30371">
    <property type="entry name" value="SEC-INDEPENDENT PROTEIN TRANSLOCASE PROTEIN TATC"/>
    <property type="match status" value="1"/>
</dbReference>
<reference evidence="10" key="1">
    <citation type="submission" date="2023-07" db="EMBL/GenBank/DDBJ databases">
        <title>30 novel species of actinomycetes from the DSMZ collection.</title>
        <authorList>
            <person name="Nouioui I."/>
        </authorList>
    </citation>
    <scope>NUCLEOTIDE SEQUENCE [LARGE SCALE GENOMIC DNA]</scope>
    <source>
        <strain evidence="10">DSM 41886</strain>
    </source>
</reference>
<keyword evidence="3 7" id="KW-0653">Protein transport</keyword>
<evidence type="ECO:0000256" key="3">
    <source>
        <dbReference type="ARBA" id="ARBA00022927"/>
    </source>
</evidence>
<dbReference type="PANTHER" id="PTHR30371:SF0">
    <property type="entry name" value="SEC-INDEPENDENT PROTEIN TRANSLOCASE PROTEIN TATC, CHLOROPLASTIC-RELATED"/>
    <property type="match status" value="1"/>
</dbReference>
<keyword evidence="6 7" id="KW-0472">Membrane</keyword>